<name>A0A1V6Q5F4_9EURO</name>
<evidence type="ECO:0000256" key="1">
    <source>
        <dbReference type="SAM" id="MobiDB-lite"/>
    </source>
</evidence>
<organism evidence="2 3">
    <name type="scientific">Penicillium solitum</name>
    <dbReference type="NCBI Taxonomy" id="60172"/>
    <lineage>
        <taxon>Eukaryota</taxon>
        <taxon>Fungi</taxon>
        <taxon>Dikarya</taxon>
        <taxon>Ascomycota</taxon>
        <taxon>Pezizomycotina</taxon>
        <taxon>Eurotiomycetes</taxon>
        <taxon>Eurotiomycetidae</taxon>
        <taxon>Eurotiales</taxon>
        <taxon>Aspergillaceae</taxon>
        <taxon>Penicillium</taxon>
    </lineage>
</organism>
<feature type="region of interest" description="Disordered" evidence="1">
    <location>
        <begin position="48"/>
        <end position="88"/>
    </location>
</feature>
<dbReference type="EMBL" id="MDYO01000121">
    <property type="protein sequence ID" value="OQD84469.1"/>
    <property type="molecule type" value="Genomic_DNA"/>
</dbReference>
<comment type="caution">
    <text evidence="2">The sequence shown here is derived from an EMBL/GenBank/DDBJ whole genome shotgun (WGS) entry which is preliminary data.</text>
</comment>
<sequence length="130" mass="14317">MHPLQLYLVQSLFSYPASNSLEDEWNRRDTGTVAVVQYCDVLEGGLLRGRPKKKAPESASPTGPIAQSKDLQQTRSDIDSCKVPAPVRGKPLRATREYLETAKQPEACFQCFASEGLPDKKNHSNATGVK</sequence>
<evidence type="ECO:0000313" key="3">
    <source>
        <dbReference type="Proteomes" id="UP000191612"/>
    </source>
</evidence>
<dbReference type="AlphaFoldDB" id="A0A1V6Q5F4"/>
<evidence type="ECO:0000313" key="2">
    <source>
        <dbReference type="EMBL" id="OQD84469.1"/>
    </source>
</evidence>
<keyword evidence="3" id="KW-1185">Reference proteome</keyword>
<accession>A0A1V6Q5F4</accession>
<reference evidence="3" key="1">
    <citation type="journal article" date="2017" name="Nat. Microbiol.">
        <title>Global analysis of biosynthetic gene clusters reveals vast potential of secondary metabolite production in Penicillium species.</title>
        <authorList>
            <person name="Nielsen J.C."/>
            <person name="Grijseels S."/>
            <person name="Prigent S."/>
            <person name="Ji B."/>
            <person name="Dainat J."/>
            <person name="Nielsen K.F."/>
            <person name="Frisvad J.C."/>
            <person name="Workman M."/>
            <person name="Nielsen J."/>
        </authorList>
    </citation>
    <scope>NUCLEOTIDE SEQUENCE [LARGE SCALE GENOMIC DNA]</scope>
    <source>
        <strain evidence="3">IBT 29525</strain>
    </source>
</reference>
<proteinExistence type="predicted"/>
<dbReference type="STRING" id="60172.A0A1V6Q5F4"/>
<dbReference type="Proteomes" id="UP000191612">
    <property type="component" value="Unassembled WGS sequence"/>
</dbReference>
<protein>
    <submittedName>
        <fullName evidence="2">Uncharacterized protein</fullName>
    </submittedName>
</protein>
<gene>
    <name evidence="2" type="ORF">PENSOL_c122G04446</name>
</gene>